<dbReference type="GO" id="GO:0007464">
    <property type="term" value="P:R3/R4 cell fate commitment"/>
    <property type="evidence" value="ECO:0007669"/>
    <property type="project" value="UniProtKB-ARBA"/>
</dbReference>
<evidence type="ECO:0000256" key="9">
    <source>
        <dbReference type="PROSITE-ProRule" id="PRU00042"/>
    </source>
</evidence>
<accession>A0A1B6E3Z9</accession>
<dbReference type="GO" id="GO:0035167">
    <property type="term" value="P:larval lymph gland hemopoiesis"/>
    <property type="evidence" value="ECO:0007669"/>
    <property type="project" value="UniProtKB-ARBA"/>
</dbReference>
<evidence type="ECO:0000259" key="11">
    <source>
        <dbReference type="PROSITE" id="PS50097"/>
    </source>
</evidence>
<keyword evidence="4" id="KW-0524">Neurogenesis</keyword>
<evidence type="ECO:0000256" key="5">
    <source>
        <dbReference type="ARBA" id="ARBA00023015"/>
    </source>
</evidence>
<evidence type="ECO:0008006" key="14">
    <source>
        <dbReference type="Google" id="ProtNLM"/>
    </source>
</evidence>
<keyword evidence="3" id="KW-0221">Differentiation</keyword>
<feature type="compositionally biased region" description="Basic and acidic residues" evidence="10">
    <location>
        <begin position="124"/>
        <end position="138"/>
    </location>
</feature>
<evidence type="ECO:0000256" key="6">
    <source>
        <dbReference type="ARBA" id="ARBA00023163"/>
    </source>
</evidence>
<evidence type="ECO:0000256" key="7">
    <source>
        <dbReference type="ARBA" id="ARBA00023242"/>
    </source>
</evidence>
<dbReference type="GO" id="GO:0007526">
    <property type="term" value="P:larval somatic muscle development"/>
    <property type="evidence" value="ECO:0007669"/>
    <property type="project" value="UniProtKB-ARBA"/>
</dbReference>
<dbReference type="GO" id="GO:0048813">
    <property type="term" value="P:dendrite morphogenesis"/>
    <property type="evidence" value="ECO:0007669"/>
    <property type="project" value="UniProtKB-ARBA"/>
</dbReference>
<feature type="region of interest" description="Disordered" evidence="10">
    <location>
        <begin position="239"/>
        <end position="287"/>
    </location>
</feature>
<feature type="compositionally biased region" description="Polar residues" evidence="10">
    <location>
        <begin position="169"/>
        <end position="182"/>
    </location>
</feature>
<dbReference type="PANTHER" id="PTHR23110">
    <property type="entry name" value="BTB DOMAIN TRANSCRIPTION FACTOR"/>
    <property type="match status" value="1"/>
</dbReference>
<dbReference type="CDD" id="cd18315">
    <property type="entry name" value="BTB_POZ_BAB-like"/>
    <property type="match status" value="1"/>
</dbReference>
<keyword evidence="9" id="KW-0479">Metal-binding</keyword>
<dbReference type="SMART" id="SM00355">
    <property type="entry name" value="ZnF_C2H2"/>
    <property type="match status" value="2"/>
</dbReference>
<evidence type="ECO:0000256" key="3">
    <source>
        <dbReference type="ARBA" id="ARBA00022782"/>
    </source>
</evidence>
<protein>
    <recommendedName>
        <fullName evidence="14">BTB domain-containing protein</fullName>
    </recommendedName>
</protein>
<dbReference type="GO" id="GO:0016199">
    <property type="term" value="P:axon midline choice point recognition"/>
    <property type="evidence" value="ECO:0007669"/>
    <property type="project" value="UniProtKB-ARBA"/>
</dbReference>
<dbReference type="EMBL" id="GEDC01004635">
    <property type="protein sequence ID" value="JAS32663.1"/>
    <property type="molecule type" value="Transcribed_RNA"/>
</dbReference>
<evidence type="ECO:0000256" key="8">
    <source>
        <dbReference type="ARBA" id="ARBA00037382"/>
    </source>
</evidence>
<sequence length="373" mass="41081">MAADHFCLRWNNHQSTLVSVFDDLLESETLVDCTLAADGKYLKAHKVVLSACSPYLGMILSQHYDQHPIIILKDVKYEEMKAMLDYMYRGEVNISQELLSSFLKAAESLQIKGLTDTSSLNAEASKKQLQAEKSHSGDESTTSAPNNDDIPSREGSCSPIPKKRKYEINNKNSMQSVYSDNNRPVKPNVVSDHFIRNSVSPVSKVASSGVVGKKVFQVKSEPADESYDGDLPLDVDAQEESNKGISKPGPSNGSNNSALGSPWLMSVDSTGDEKQGSEQGSEEQDSEVWHDSLIPLISMSSPIPPQAKSPGKKYSCSLCGKIYALASSLYTHEKYQCGKEPQFKCPYCPHKTKLKGNLKAHIGFRHSDKPRPF</sequence>
<dbReference type="SUPFAM" id="SSF54695">
    <property type="entry name" value="POZ domain"/>
    <property type="match status" value="1"/>
</dbReference>
<dbReference type="AlphaFoldDB" id="A0A1B6E3Z9"/>
<dbReference type="GO" id="GO:0006357">
    <property type="term" value="P:regulation of transcription by RNA polymerase II"/>
    <property type="evidence" value="ECO:0007669"/>
    <property type="project" value="TreeGrafter"/>
</dbReference>
<organism evidence="13">
    <name type="scientific">Clastoptera arizonana</name>
    <name type="common">Arizona spittle bug</name>
    <dbReference type="NCBI Taxonomy" id="38151"/>
    <lineage>
        <taxon>Eukaryota</taxon>
        <taxon>Metazoa</taxon>
        <taxon>Ecdysozoa</taxon>
        <taxon>Arthropoda</taxon>
        <taxon>Hexapoda</taxon>
        <taxon>Insecta</taxon>
        <taxon>Pterygota</taxon>
        <taxon>Neoptera</taxon>
        <taxon>Paraneoptera</taxon>
        <taxon>Hemiptera</taxon>
        <taxon>Auchenorrhyncha</taxon>
        <taxon>Cercopoidea</taxon>
        <taxon>Clastopteridae</taxon>
        <taxon>Clastoptera</taxon>
    </lineage>
</organism>
<evidence type="ECO:0000256" key="4">
    <source>
        <dbReference type="ARBA" id="ARBA00022902"/>
    </source>
</evidence>
<evidence type="ECO:0000256" key="10">
    <source>
        <dbReference type="SAM" id="MobiDB-lite"/>
    </source>
</evidence>
<reference evidence="13" key="1">
    <citation type="submission" date="2015-12" db="EMBL/GenBank/DDBJ databases">
        <title>De novo transcriptome assembly of four potential Pierce s Disease insect vectors from Arizona vineyards.</title>
        <authorList>
            <person name="Tassone E.E."/>
        </authorList>
    </citation>
    <scope>NUCLEOTIDE SEQUENCE</scope>
</reference>
<comment type="function">
    <text evidence="8">Putative transcription factor required for axon growth and guidance in the central and peripheral nervous systems. Repels CNS axons away from the midline by promoting the expression of the midline repellent sli and its receptor robo.</text>
</comment>
<dbReference type="GO" id="GO:0005634">
    <property type="term" value="C:nucleus"/>
    <property type="evidence" value="ECO:0007669"/>
    <property type="project" value="UniProtKB-SubCell"/>
</dbReference>
<keyword evidence="6" id="KW-0804">Transcription</keyword>
<keyword evidence="9" id="KW-0863">Zinc-finger</keyword>
<dbReference type="GO" id="GO:0008270">
    <property type="term" value="F:zinc ion binding"/>
    <property type="evidence" value="ECO:0007669"/>
    <property type="project" value="UniProtKB-KW"/>
</dbReference>
<dbReference type="InterPro" id="IPR013087">
    <property type="entry name" value="Znf_C2H2_type"/>
</dbReference>
<feature type="domain" description="BTB" evidence="11">
    <location>
        <begin position="31"/>
        <end position="96"/>
    </location>
</feature>
<keyword evidence="9" id="KW-0862">Zinc</keyword>
<feature type="region of interest" description="Disordered" evidence="10">
    <location>
        <begin position="123"/>
        <end position="185"/>
    </location>
</feature>
<dbReference type="Gene3D" id="3.30.160.60">
    <property type="entry name" value="Classic Zinc Finger"/>
    <property type="match status" value="1"/>
</dbReference>
<dbReference type="InterPro" id="IPR000210">
    <property type="entry name" value="BTB/POZ_dom"/>
</dbReference>
<keyword evidence="5" id="KW-0805">Transcription regulation</keyword>
<feature type="compositionally biased region" description="Low complexity" evidence="10">
    <location>
        <begin position="246"/>
        <end position="262"/>
    </location>
</feature>
<dbReference type="PROSITE" id="PS50157">
    <property type="entry name" value="ZINC_FINGER_C2H2_2"/>
    <property type="match status" value="1"/>
</dbReference>
<dbReference type="InterPro" id="IPR051095">
    <property type="entry name" value="Dros_DevTransReg"/>
</dbReference>
<dbReference type="InterPro" id="IPR036236">
    <property type="entry name" value="Znf_C2H2_sf"/>
</dbReference>
<evidence type="ECO:0000313" key="13">
    <source>
        <dbReference type="EMBL" id="JAS32663.1"/>
    </source>
</evidence>
<name>A0A1B6E3Z9_9HEMI</name>
<dbReference type="Gene3D" id="3.30.710.10">
    <property type="entry name" value="Potassium Channel Kv1.1, Chain A"/>
    <property type="match status" value="1"/>
</dbReference>
<dbReference type="SUPFAM" id="SSF57667">
    <property type="entry name" value="beta-beta-alpha zinc fingers"/>
    <property type="match status" value="1"/>
</dbReference>
<keyword evidence="7" id="KW-0539">Nucleus</keyword>
<evidence type="ECO:0000256" key="2">
    <source>
        <dbReference type="ARBA" id="ARBA00022473"/>
    </source>
</evidence>
<dbReference type="InterPro" id="IPR011333">
    <property type="entry name" value="SKP1/BTB/POZ_sf"/>
</dbReference>
<dbReference type="GO" id="GO:0008406">
    <property type="term" value="P:gonad development"/>
    <property type="evidence" value="ECO:0007669"/>
    <property type="project" value="UniProtKB-ARBA"/>
</dbReference>
<evidence type="ECO:0000256" key="1">
    <source>
        <dbReference type="ARBA" id="ARBA00004123"/>
    </source>
</evidence>
<dbReference type="SMART" id="SM00225">
    <property type="entry name" value="BTB"/>
    <property type="match status" value="1"/>
</dbReference>
<dbReference type="Pfam" id="PF00651">
    <property type="entry name" value="BTB"/>
    <property type="match status" value="1"/>
</dbReference>
<gene>
    <name evidence="13" type="ORF">g.14364</name>
</gene>
<dbReference type="PANTHER" id="PTHR23110:SF111">
    <property type="entry name" value="LONGITUDINALS LACKING PROTEIN, ISOFORMS F_I_K_T"/>
    <property type="match status" value="1"/>
</dbReference>
<proteinExistence type="predicted"/>
<dbReference type="GO" id="GO:0045476">
    <property type="term" value="P:nurse cell apoptotic process"/>
    <property type="evidence" value="ECO:0007669"/>
    <property type="project" value="UniProtKB-ARBA"/>
</dbReference>
<dbReference type="GO" id="GO:0045467">
    <property type="term" value="P:R7 cell development"/>
    <property type="evidence" value="ECO:0007669"/>
    <property type="project" value="UniProtKB-ARBA"/>
</dbReference>
<keyword evidence="2" id="KW-0217">Developmental protein</keyword>
<dbReference type="PROSITE" id="PS50097">
    <property type="entry name" value="BTB"/>
    <property type="match status" value="1"/>
</dbReference>
<dbReference type="FunFam" id="3.30.710.10:FF:000091">
    <property type="entry name" value="Lola, isoform F"/>
    <property type="match status" value="1"/>
</dbReference>
<evidence type="ECO:0000259" key="12">
    <source>
        <dbReference type="PROSITE" id="PS50157"/>
    </source>
</evidence>
<feature type="domain" description="C2H2-type" evidence="12">
    <location>
        <begin position="314"/>
        <end position="341"/>
    </location>
</feature>
<comment type="subcellular location">
    <subcellularLocation>
        <location evidence="1">Nucleus</location>
    </subcellularLocation>
</comment>